<proteinExistence type="predicted"/>
<keyword evidence="2" id="KW-1185">Reference proteome</keyword>
<dbReference type="Proteomes" id="UP001207468">
    <property type="component" value="Unassembled WGS sequence"/>
</dbReference>
<gene>
    <name evidence="1" type="ORF">F5148DRAFT_314819</name>
</gene>
<comment type="caution">
    <text evidence="1">The sequence shown here is derived from an EMBL/GenBank/DDBJ whole genome shotgun (WGS) entry which is preliminary data.</text>
</comment>
<evidence type="ECO:0000313" key="2">
    <source>
        <dbReference type="Proteomes" id="UP001207468"/>
    </source>
</evidence>
<dbReference type="EMBL" id="JAGFNK010000205">
    <property type="protein sequence ID" value="KAI9458814.1"/>
    <property type="molecule type" value="Genomic_DNA"/>
</dbReference>
<sequence>MVNYNDPIEIQKDYMAAEKLWEVANGIYVWEFLTSLDYEWSVIRGRRPFRWTILVYSFARLSLLMSVILNKVGVENTARINCQVLAILDWLSGAMAIGSASLLIVLRIFAVWNWNKVIIVIATSIWLANIGVQLEVGLFQLRNRTGHSSLWHLLWKQGAIWILLATVHGSLPTLFMILDLNDLFNIMFILPSMVTMIIGATRMYRSLSDFSSPESIARSGHSAPFSNATHVSHLPSDRLTMEVAVHSTYDEYPMSQIRRHVSYPGTDGQKHGKQQEPTIHDDRHTDKEK</sequence>
<protein>
    <submittedName>
        <fullName evidence="1">Uncharacterized protein</fullName>
    </submittedName>
</protein>
<organism evidence="1 2">
    <name type="scientific">Russula earlei</name>
    <dbReference type="NCBI Taxonomy" id="71964"/>
    <lineage>
        <taxon>Eukaryota</taxon>
        <taxon>Fungi</taxon>
        <taxon>Dikarya</taxon>
        <taxon>Basidiomycota</taxon>
        <taxon>Agaricomycotina</taxon>
        <taxon>Agaricomycetes</taxon>
        <taxon>Russulales</taxon>
        <taxon>Russulaceae</taxon>
        <taxon>Russula</taxon>
    </lineage>
</organism>
<name>A0ACC0U3Q0_9AGAM</name>
<evidence type="ECO:0000313" key="1">
    <source>
        <dbReference type="EMBL" id="KAI9458814.1"/>
    </source>
</evidence>
<reference evidence="1" key="1">
    <citation type="submission" date="2021-03" db="EMBL/GenBank/DDBJ databases">
        <title>Evolutionary priming and transition to the ectomycorrhizal habit in an iconic lineage of mushroom-forming fungi: is preadaptation a requirement?</title>
        <authorList>
            <consortium name="DOE Joint Genome Institute"/>
            <person name="Looney B.P."/>
            <person name="Miyauchi S."/>
            <person name="Morin E."/>
            <person name="Drula E."/>
            <person name="Courty P.E."/>
            <person name="Chicoki N."/>
            <person name="Fauchery L."/>
            <person name="Kohler A."/>
            <person name="Kuo A."/>
            <person name="LaButti K."/>
            <person name="Pangilinan J."/>
            <person name="Lipzen A."/>
            <person name="Riley R."/>
            <person name="Andreopoulos W."/>
            <person name="He G."/>
            <person name="Johnson J."/>
            <person name="Barry K.W."/>
            <person name="Grigoriev I.V."/>
            <person name="Nagy L."/>
            <person name="Hibbett D."/>
            <person name="Henrissat B."/>
            <person name="Matheny P.B."/>
            <person name="Labbe J."/>
            <person name="Martin A.F."/>
        </authorList>
    </citation>
    <scope>NUCLEOTIDE SEQUENCE</scope>
    <source>
        <strain evidence="1">BPL698</strain>
    </source>
</reference>
<accession>A0ACC0U3Q0</accession>